<comment type="caution">
    <text evidence="1">The sequence shown here is derived from an EMBL/GenBank/DDBJ whole genome shotgun (WGS) entry which is preliminary data.</text>
</comment>
<protein>
    <submittedName>
        <fullName evidence="1">Uncharacterized protein</fullName>
    </submittedName>
</protein>
<reference evidence="2" key="1">
    <citation type="journal article" date="2019" name="Int. J. Syst. Evol. Microbiol.">
        <title>The Global Catalogue of Microorganisms (GCM) 10K type strain sequencing project: providing services to taxonomists for standard genome sequencing and annotation.</title>
        <authorList>
            <consortium name="The Broad Institute Genomics Platform"/>
            <consortium name="The Broad Institute Genome Sequencing Center for Infectious Disease"/>
            <person name="Wu L."/>
            <person name="Ma J."/>
        </authorList>
    </citation>
    <scope>NUCLEOTIDE SEQUENCE [LARGE SCALE GENOMIC DNA]</scope>
    <source>
        <strain evidence="2">JCM 17543</strain>
    </source>
</reference>
<proteinExistence type="predicted"/>
<sequence length="121" mass="13439">MLQRTNALILIGPGLGDIGFQRLQSVSVLLRLAEEVGHLSFERVEALVESRNRRLRRRRFGGETGRVCGPSAREHLALNLVDLPLEPLDTLFGSDLLPLGQGCGARQQRERGSRQNGNRTQ</sequence>
<gene>
    <name evidence="1" type="ORF">GCM10022276_15350</name>
</gene>
<name>A0ABP7LD24_9SPHN</name>
<dbReference type="Proteomes" id="UP001500827">
    <property type="component" value="Unassembled WGS sequence"/>
</dbReference>
<accession>A0ABP7LD24</accession>
<dbReference type="EMBL" id="BAABBM010000001">
    <property type="protein sequence ID" value="GAA3897281.1"/>
    <property type="molecule type" value="Genomic_DNA"/>
</dbReference>
<evidence type="ECO:0000313" key="1">
    <source>
        <dbReference type="EMBL" id="GAA3897281.1"/>
    </source>
</evidence>
<evidence type="ECO:0000313" key="2">
    <source>
        <dbReference type="Proteomes" id="UP001500827"/>
    </source>
</evidence>
<organism evidence="1 2">
    <name type="scientific">Sphingomonas limnosediminicola</name>
    <dbReference type="NCBI Taxonomy" id="940133"/>
    <lineage>
        <taxon>Bacteria</taxon>
        <taxon>Pseudomonadati</taxon>
        <taxon>Pseudomonadota</taxon>
        <taxon>Alphaproteobacteria</taxon>
        <taxon>Sphingomonadales</taxon>
        <taxon>Sphingomonadaceae</taxon>
        <taxon>Sphingomonas</taxon>
    </lineage>
</organism>
<keyword evidence="2" id="KW-1185">Reference proteome</keyword>